<feature type="domain" description="Ionotropic glutamate receptor C-terminal" evidence="10">
    <location>
        <begin position="365"/>
        <end position="625"/>
    </location>
</feature>
<gene>
    <name evidence="12" type="ORF">ANN_07410</name>
</gene>
<feature type="transmembrane region" description="Helical" evidence="9">
    <location>
        <begin position="616"/>
        <end position="636"/>
    </location>
</feature>
<keyword evidence="8" id="KW-0325">Glycoprotein</keyword>
<evidence type="ECO:0008006" key="14">
    <source>
        <dbReference type="Google" id="ProtNLM"/>
    </source>
</evidence>
<proteinExistence type="inferred from homology"/>
<feature type="domain" description="Ionotropic receptor 75a N-terminal" evidence="11">
    <location>
        <begin position="92"/>
        <end position="224"/>
    </location>
</feature>
<evidence type="ECO:0000256" key="7">
    <source>
        <dbReference type="ARBA" id="ARBA00023170"/>
    </source>
</evidence>
<dbReference type="Gene3D" id="1.10.287.70">
    <property type="match status" value="1"/>
</dbReference>
<evidence type="ECO:0000256" key="2">
    <source>
        <dbReference type="ARBA" id="ARBA00008685"/>
    </source>
</evidence>
<evidence type="ECO:0000256" key="6">
    <source>
        <dbReference type="ARBA" id="ARBA00023136"/>
    </source>
</evidence>
<evidence type="ECO:0000259" key="10">
    <source>
        <dbReference type="Pfam" id="PF00060"/>
    </source>
</evidence>
<keyword evidence="13" id="KW-1185">Reference proteome</keyword>
<reference evidence="12 13" key="1">
    <citation type="journal article" date="2022" name="Allergy">
        <title>Genome assembly and annotation of Periplaneta americana reveal a comprehensive cockroach allergen profile.</title>
        <authorList>
            <person name="Wang L."/>
            <person name="Xiong Q."/>
            <person name="Saelim N."/>
            <person name="Wang L."/>
            <person name="Nong W."/>
            <person name="Wan A.T."/>
            <person name="Shi M."/>
            <person name="Liu X."/>
            <person name="Cao Q."/>
            <person name="Hui J.H.L."/>
            <person name="Sookrung N."/>
            <person name="Leung T.F."/>
            <person name="Tungtrongchitr A."/>
            <person name="Tsui S.K.W."/>
        </authorList>
    </citation>
    <scope>NUCLEOTIDE SEQUENCE [LARGE SCALE GENOMIC DNA]</scope>
    <source>
        <strain evidence="12">PWHHKU_190912</strain>
    </source>
</reference>
<organism evidence="12 13">
    <name type="scientific">Periplaneta americana</name>
    <name type="common">American cockroach</name>
    <name type="synonym">Blatta americana</name>
    <dbReference type="NCBI Taxonomy" id="6978"/>
    <lineage>
        <taxon>Eukaryota</taxon>
        <taxon>Metazoa</taxon>
        <taxon>Ecdysozoa</taxon>
        <taxon>Arthropoda</taxon>
        <taxon>Hexapoda</taxon>
        <taxon>Insecta</taxon>
        <taxon>Pterygota</taxon>
        <taxon>Neoptera</taxon>
        <taxon>Polyneoptera</taxon>
        <taxon>Dictyoptera</taxon>
        <taxon>Blattodea</taxon>
        <taxon>Blattoidea</taxon>
        <taxon>Blattidae</taxon>
        <taxon>Blattinae</taxon>
        <taxon>Periplaneta</taxon>
    </lineage>
</organism>
<evidence type="ECO:0000313" key="13">
    <source>
        <dbReference type="Proteomes" id="UP001148838"/>
    </source>
</evidence>
<protein>
    <recommendedName>
        <fullName evidence="14">Ionotropic glutamate receptor C-terminal domain-containing protein</fullName>
    </recommendedName>
</protein>
<dbReference type="InterPro" id="IPR057074">
    <property type="entry name" value="IR75A_N"/>
</dbReference>
<keyword evidence="7" id="KW-0675">Receptor</keyword>
<evidence type="ECO:0000256" key="3">
    <source>
        <dbReference type="ARBA" id="ARBA00022475"/>
    </source>
</evidence>
<dbReference type="InterPro" id="IPR001320">
    <property type="entry name" value="Iontro_rcpt_C"/>
</dbReference>
<evidence type="ECO:0000313" key="12">
    <source>
        <dbReference type="EMBL" id="KAJ4439289.1"/>
    </source>
</evidence>
<feature type="transmembrane region" description="Helical" evidence="9">
    <location>
        <begin position="365"/>
        <end position="383"/>
    </location>
</feature>
<keyword evidence="4 9" id="KW-0812">Transmembrane</keyword>
<keyword evidence="5 9" id="KW-1133">Transmembrane helix</keyword>
<evidence type="ECO:0000256" key="4">
    <source>
        <dbReference type="ARBA" id="ARBA00022692"/>
    </source>
</evidence>
<accession>A0ABQ8SYI5</accession>
<dbReference type="PANTHER" id="PTHR42643:SF33">
    <property type="entry name" value="GLUTAMATE RECEPTOR 2-LIKE PROTEIN"/>
    <property type="match status" value="1"/>
</dbReference>
<dbReference type="PANTHER" id="PTHR42643">
    <property type="entry name" value="IONOTROPIC RECEPTOR 20A-RELATED"/>
    <property type="match status" value="1"/>
</dbReference>
<evidence type="ECO:0000256" key="9">
    <source>
        <dbReference type="SAM" id="Phobius"/>
    </source>
</evidence>
<comment type="similarity">
    <text evidence="2">Belongs to the glutamate-gated ion channel (TC 1.A.10.1) family.</text>
</comment>
<dbReference type="Pfam" id="PF00060">
    <property type="entry name" value="Lig_chan"/>
    <property type="match status" value="1"/>
</dbReference>
<feature type="transmembrane region" description="Helical" evidence="9">
    <location>
        <begin position="429"/>
        <end position="453"/>
    </location>
</feature>
<keyword evidence="3" id="KW-1003">Cell membrane</keyword>
<dbReference type="Proteomes" id="UP001148838">
    <property type="component" value="Unassembled WGS sequence"/>
</dbReference>
<keyword evidence="6 9" id="KW-0472">Membrane</keyword>
<dbReference type="EMBL" id="JAJSOF020000017">
    <property type="protein sequence ID" value="KAJ4439289.1"/>
    <property type="molecule type" value="Genomic_DNA"/>
</dbReference>
<sequence length="656" mass="74778">MCLSETYSRVRIGQFLSDAFPIHCGLKQGDALSPLLFNFALEYAIRKVQDNREGLELNGLHQLLVYADDENMLGENHPQTIRENKNILVEEKDVQIAKFFSNRGVRVKIQRADEPTDVASLLSVDMYKLAVFVDWQCEGSTVVLKKASEHRLFTIQHFWLVFIDRPAASSGSLAALQEVNILLDSHFTLVREGSGQNEYLLQDVYKILARSPLTFTPERAWSPGQKFPPGPPRKDFGGTVLRSATVVVADVWENYLDVRYKHINSYPKYNYVETQLIAKYSNFRLNVTPQGSWGFPINSTHYDGIVGLLQREEIDLSSCGIMFKTRRLDVLDYAGEVGAYEGAFLFLKPSLSEISNIYTLPFSRAVWLAYFVIMIIFTLAMYVSQNAEDRLLNSKQAEPVTMIESIFTSIAVICQEGTSRDPRNVSSRIIFLSLLMLSLFVTTSYSAIIVSLLQTTSSQIQTLKDLLDSQFKLSMKDFVANRRFINDTTDRVVKTLYNKHLFTQPDNEAFTSTEIGVKKIRQGLHAFHGDADSYRIISKTFEEHEKCKLKTIRMHPTLLTAIAVTKGSPLGEHMKRGVRWLKESGLSDREYKFWVIQFPKCQGRAESFTSVRIQDFYPALLVLVYGAVISVGLLLLEKMYSHLRNLKSQRLDDKKY</sequence>
<evidence type="ECO:0000256" key="8">
    <source>
        <dbReference type="ARBA" id="ARBA00023180"/>
    </source>
</evidence>
<dbReference type="SUPFAM" id="SSF53850">
    <property type="entry name" value="Periplasmic binding protein-like II"/>
    <property type="match status" value="1"/>
</dbReference>
<evidence type="ECO:0000259" key="11">
    <source>
        <dbReference type="Pfam" id="PF24576"/>
    </source>
</evidence>
<dbReference type="Pfam" id="PF24576">
    <property type="entry name" value="IR75A_N"/>
    <property type="match status" value="1"/>
</dbReference>
<name>A0ABQ8SYI5_PERAM</name>
<comment type="caution">
    <text evidence="12">The sequence shown here is derived from an EMBL/GenBank/DDBJ whole genome shotgun (WGS) entry which is preliminary data.</text>
</comment>
<evidence type="ECO:0000256" key="1">
    <source>
        <dbReference type="ARBA" id="ARBA00004651"/>
    </source>
</evidence>
<evidence type="ECO:0000256" key="5">
    <source>
        <dbReference type="ARBA" id="ARBA00022989"/>
    </source>
</evidence>
<comment type="subcellular location">
    <subcellularLocation>
        <location evidence="1">Cell membrane</location>
        <topology evidence="1">Multi-pass membrane protein</topology>
    </subcellularLocation>
</comment>
<dbReference type="InterPro" id="IPR052192">
    <property type="entry name" value="Insect_Ionotropic_Sensory_Rcpt"/>
</dbReference>